<dbReference type="PANTHER" id="PTHR42678:SF5">
    <property type="entry name" value="GLUTAMYL-TRNA(GLN) AMIDOTRANSFERASE SUBUNIT A"/>
    <property type="match status" value="1"/>
</dbReference>
<reference evidence="3" key="1">
    <citation type="journal article" date="2019" name="Int. J. Syst. Evol. Microbiol.">
        <title>The Global Catalogue of Microorganisms (GCM) 10K type strain sequencing project: providing services to taxonomists for standard genome sequencing and annotation.</title>
        <authorList>
            <consortium name="The Broad Institute Genomics Platform"/>
            <consortium name="The Broad Institute Genome Sequencing Center for Infectious Disease"/>
            <person name="Wu L."/>
            <person name="Ma J."/>
        </authorList>
    </citation>
    <scope>NUCLEOTIDE SEQUENCE [LARGE SCALE GENOMIC DNA]</scope>
    <source>
        <strain evidence="3">CGMCC 1.3240</strain>
    </source>
</reference>
<dbReference type="Gene3D" id="3.90.1300.10">
    <property type="entry name" value="Amidase signature (AS) domain"/>
    <property type="match status" value="1"/>
</dbReference>
<name>A0ABW0VWK0_9BACL</name>
<evidence type="ECO:0000259" key="1">
    <source>
        <dbReference type="PROSITE" id="PS51272"/>
    </source>
</evidence>
<dbReference type="InterPro" id="IPR001119">
    <property type="entry name" value="SLH_dom"/>
</dbReference>
<gene>
    <name evidence="2" type="ORF">ACFPYJ_05290</name>
</gene>
<feature type="domain" description="SLH" evidence="1">
    <location>
        <begin position="63"/>
        <end position="126"/>
    </location>
</feature>
<sequence length="669" mass="71955">MAYAAPVKAKYWDDEEVNTAQRIKLLLANQADHQENTPVKRDEFVSLMISALELAGQTMAPVKNSPFTDVAGDEMFKDSIDKAVASGFISGYPDGSFQPNKPISKEEMAIIVSRVLKLKDTEALFEDISKSSKYAGEVGAAVKDGIIQGESGKIYGRGRAVNEIEASVIALRIYKKQPFNIMDATINEIQAAMETGKITSKQLVQMYLDRIQAYDHQGPKLNAILTINPHVLDEAGQFDAERKQTKSRGPLYGIPIILKDNYNTKEMPTTGGTAALKGFTPADDAFAVKKLRDAGAIILGKANLHELALSGTTISSLGGQTLNPYDLTKTPGGSSGGTADSVTANFAVAGTGSDTVNSVRSPASADNLVGIRPTKGLVSIDGIVPVSFTQDEAGPIARTVEDAAIMLDAMRGFDPNDSYTALSLGHIPVKLTSSLDKNGLKGKRIGILQNFFGNQPVHDEVNLVTNEAIKEMEGLGATLVPITVPNLDTDQVVKDYDVQKYEIKTVLNQYFSKYGTPVKSLEELLAIGQIDPSIANTLKTAQSIDSPLEQPDYKARLAKMENLKKQMLQVLNDNHLDALLYPHQKRLVVDTGGASQADRNGILASVTGFPAITFQGGFSTPTDTAPIGVPVGIELLGKPFSEPALIQMAYGFEKGTDHRRMPLSTPALK</sequence>
<dbReference type="SUPFAM" id="SSF75304">
    <property type="entry name" value="Amidase signature (AS) enzymes"/>
    <property type="match status" value="1"/>
</dbReference>
<dbReference type="Proteomes" id="UP001596047">
    <property type="component" value="Unassembled WGS sequence"/>
</dbReference>
<organism evidence="2 3">
    <name type="scientific">Paenibacillus solisilvae</name>
    <dbReference type="NCBI Taxonomy" id="2486751"/>
    <lineage>
        <taxon>Bacteria</taxon>
        <taxon>Bacillati</taxon>
        <taxon>Bacillota</taxon>
        <taxon>Bacilli</taxon>
        <taxon>Bacillales</taxon>
        <taxon>Paenibacillaceae</taxon>
        <taxon>Paenibacillus</taxon>
    </lineage>
</organism>
<dbReference type="Pfam" id="PF00395">
    <property type="entry name" value="SLH"/>
    <property type="match status" value="2"/>
</dbReference>
<dbReference type="InterPro" id="IPR036928">
    <property type="entry name" value="AS_sf"/>
</dbReference>
<proteinExistence type="predicted"/>
<dbReference type="InterPro" id="IPR023631">
    <property type="entry name" value="Amidase_dom"/>
</dbReference>
<protein>
    <submittedName>
        <fullName evidence="2">Amidase family protein</fullName>
    </submittedName>
</protein>
<keyword evidence="3" id="KW-1185">Reference proteome</keyword>
<evidence type="ECO:0000313" key="2">
    <source>
        <dbReference type="EMBL" id="MFC5648550.1"/>
    </source>
</evidence>
<dbReference type="EMBL" id="JBHSOW010000016">
    <property type="protein sequence ID" value="MFC5648550.1"/>
    <property type="molecule type" value="Genomic_DNA"/>
</dbReference>
<dbReference type="RefSeq" id="WP_379187004.1">
    <property type="nucleotide sequence ID" value="NZ_JBHSOW010000016.1"/>
</dbReference>
<dbReference type="Pfam" id="PF01425">
    <property type="entry name" value="Amidase"/>
    <property type="match status" value="1"/>
</dbReference>
<dbReference type="PANTHER" id="PTHR42678">
    <property type="entry name" value="AMIDASE"/>
    <property type="match status" value="1"/>
</dbReference>
<dbReference type="PROSITE" id="PS51272">
    <property type="entry name" value="SLH"/>
    <property type="match status" value="1"/>
</dbReference>
<evidence type="ECO:0000313" key="3">
    <source>
        <dbReference type="Proteomes" id="UP001596047"/>
    </source>
</evidence>
<accession>A0ABW0VWK0</accession>
<comment type="caution">
    <text evidence="2">The sequence shown here is derived from an EMBL/GenBank/DDBJ whole genome shotgun (WGS) entry which is preliminary data.</text>
</comment>